<evidence type="ECO:0000259" key="1">
    <source>
        <dbReference type="Pfam" id="PF01609"/>
    </source>
</evidence>
<feature type="domain" description="Transposase IS4-like" evidence="1">
    <location>
        <begin position="198"/>
        <end position="477"/>
    </location>
</feature>
<name>A0AAW9DND7_ACIAO</name>
<keyword evidence="3" id="KW-1185">Reference proteome</keyword>
<evidence type="ECO:0000313" key="3">
    <source>
        <dbReference type="Proteomes" id="UP001279553"/>
    </source>
</evidence>
<dbReference type="InterPro" id="IPR047654">
    <property type="entry name" value="IS1634_transpos"/>
</dbReference>
<comment type="caution">
    <text evidence="2">The sequence shown here is derived from an EMBL/GenBank/DDBJ whole genome shotgun (WGS) entry which is preliminary data.</text>
</comment>
<dbReference type="InterPro" id="IPR002559">
    <property type="entry name" value="Transposase_11"/>
</dbReference>
<dbReference type="EMBL" id="JAWXYB010000018">
    <property type="protein sequence ID" value="MDX5930240.1"/>
    <property type="molecule type" value="Genomic_DNA"/>
</dbReference>
<dbReference type="InterPro" id="IPR012337">
    <property type="entry name" value="RNaseH-like_sf"/>
</dbReference>
<organism evidence="2 3">
    <name type="scientific">Acidiphilium acidophilum</name>
    <name type="common">Thiobacillus acidophilus</name>
    <dbReference type="NCBI Taxonomy" id="76588"/>
    <lineage>
        <taxon>Bacteria</taxon>
        <taxon>Pseudomonadati</taxon>
        <taxon>Pseudomonadota</taxon>
        <taxon>Alphaproteobacteria</taxon>
        <taxon>Acetobacterales</taxon>
        <taxon>Acidocellaceae</taxon>
        <taxon>Acidiphilium</taxon>
    </lineage>
</organism>
<dbReference type="Pfam" id="PF01609">
    <property type="entry name" value="DDE_Tnp_1"/>
    <property type="match status" value="1"/>
</dbReference>
<dbReference type="GO" id="GO:0004803">
    <property type="term" value="F:transposase activity"/>
    <property type="evidence" value="ECO:0007669"/>
    <property type="project" value="InterPro"/>
</dbReference>
<dbReference type="PANTHER" id="PTHR34614:SF2">
    <property type="entry name" value="TRANSPOSASE IS4-LIKE DOMAIN-CONTAINING PROTEIN"/>
    <property type="match status" value="1"/>
</dbReference>
<dbReference type="PANTHER" id="PTHR34614">
    <property type="match status" value="1"/>
</dbReference>
<dbReference type="SUPFAM" id="SSF53098">
    <property type="entry name" value="Ribonuclease H-like"/>
    <property type="match status" value="1"/>
</dbReference>
<dbReference type="GO" id="GO:0003677">
    <property type="term" value="F:DNA binding"/>
    <property type="evidence" value="ECO:0007669"/>
    <property type="project" value="InterPro"/>
</dbReference>
<dbReference type="NCBIfam" id="NF033559">
    <property type="entry name" value="transpos_IS1634"/>
    <property type="match status" value="1"/>
</dbReference>
<proteinExistence type="predicted"/>
<gene>
    <name evidence="2" type="ORF">SIL87_05595</name>
</gene>
<dbReference type="AlphaFoldDB" id="A0AAW9DND7"/>
<dbReference type="RefSeq" id="WP_319613198.1">
    <property type="nucleotide sequence ID" value="NZ_JAWXYB010000018.1"/>
</dbReference>
<evidence type="ECO:0000313" key="2">
    <source>
        <dbReference type="EMBL" id="MDX5930240.1"/>
    </source>
</evidence>
<dbReference type="Proteomes" id="UP001279553">
    <property type="component" value="Unassembled WGS sequence"/>
</dbReference>
<sequence>MFIRVKKIGQYEYLYLVQNVREGGRHVQKVISTLGRRDDVENSGLLDGLIASAARHSRRSIVLSRFYRGELAELRRRSIGPDLVFGRLWQETGCAGSLRQHLADRHFGFDVERAVYLTVLHRLMVSGSDRRAASWRETIEVPGADGITLDHAYKAMAWLGEPIAPVTPDDARERYQAEVIEEALYAHRRALFGAAVVAFFDTTSLYFEGRGGATLGQRGHSKDYRPQLNQVVLGIVLDENDRPITSFLWPGNTTDVTTLLPVVERLRSRFGINRACVVADRGMISAATIAQLEAQGIDYILGARERSSKEIRDTVLNDDGVSVPLIIPRQKGATELAVKEVKIAGRRYIVCRNPEEARKDAETRAKLLSDLTRKLSQGDKALVGNSGYRRFLVAPDGAGFAIDPAKVEADAAFDGLFVLRTNMKLSPLAVVLRYRQLLSVEQSFLASKTLMATRPVYHRTDAAIRGHIFCTFLALILRHELLARLAKRKDPMPEWQQIIDDLADLSVVDVEQDGRRARLRTAPRASIDPVCRAVGLSLPPVFQEMPSSKSREPAT</sequence>
<reference evidence="2 3" key="1">
    <citation type="submission" date="2023-11" db="EMBL/GenBank/DDBJ databases">
        <title>MicrobeMod: A computational toolkit for identifying prokaryotic methylation and restriction-modification with nanopore sequencing.</title>
        <authorList>
            <person name="Crits-Christoph A."/>
            <person name="Kang S.C."/>
            <person name="Lee H."/>
            <person name="Ostrov N."/>
        </authorList>
    </citation>
    <scope>NUCLEOTIDE SEQUENCE [LARGE SCALE GENOMIC DNA]</scope>
    <source>
        <strain evidence="2 3">DSMZ 700</strain>
    </source>
</reference>
<protein>
    <submittedName>
        <fullName evidence="2">IS1634 family transposase</fullName>
    </submittedName>
</protein>
<dbReference type="GO" id="GO:0006313">
    <property type="term" value="P:DNA transposition"/>
    <property type="evidence" value="ECO:0007669"/>
    <property type="project" value="InterPro"/>
</dbReference>
<accession>A0AAW9DND7</accession>